<dbReference type="PATRIC" id="fig|1156913.3.peg.4460"/>
<feature type="compositionally biased region" description="Low complexity" evidence="1">
    <location>
        <begin position="374"/>
        <end position="384"/>
    </location>
</feature>
<dbReference type="InterPro" id="IPR023346">
    <property type="entry name" value="Lysozyme-like_dom_sf"/>
</dbReference>
<evidence type="ECO:0000313" key="4">
    <source>
        <dbReference type="EMBL" id="AGM06959.1"/>
    </source>
</evidence>
<dbReference type="InterPro" id="IPR031304">
    <property type="entry name" value="SLT_2"/>
</dbReference>
<keyword evidence="2" id="KW-0732">Signal</keyword>
<dbReference type="RefSeq" id="WP_016334711.1">
    <property type="nucleotide sequence ID" value="NC_021252.1"/>
</dbReference>
<dbReference type="SUPFAM" id="SSF53955">
    <property type="entry name" value="Lysozyme-like"/>
    <property type="match status" value="1"/>
</dbReference>
<dbReference type="GO" id="GO:0009253">
    <property type="term" value="P:peptidoglycan catabolic process"/>
    <property type="evidence" value="ECO:0007669"/>
    <property type="project" value="TreeGrafter"/>
</dbReference>
<feature type="region of interest" description="Disordered" evidence="1">
    <location>
        <begin position="37"/>
        <end position="59"/>
    </location>
</feature>
<evidence type="ECO:0000313" key="5">
    <source>
        <dbReference type="Proteomes" id="UP000013968"/>
    </source>
</evidence>
<evidence type="ECO:0000259" key="3">
    <source>
        <dbReference type="Pfam" id="PF13406"/>
    </source>
</evidence>
<keyword evidence="5" id="KW-1185">Reference proteome</keyword>
<feature type="compositionally biased region" description="Low complexity" evidence="1">
    <location>
        <begin position="320"/>
        <end position="341"/>
    </location>
</feature>
<dbReference type="GO" id="GO:0008933">
    <property type="term" value="F:peptidoglycan lytic transglycosylase activity"/>
    <property type="evidence" value="ECO:0007669"/>
    <property type="project" value="TreeGrafter"/>
</dbReference>
<name>R4SUC7_9PSEU</name>
<evidence type="ECO:0000256" key="1">
    <source>
        <dbReference type="SAM" id="MobiDB-lite"/>
    </source>
</evidence>
<dbReference type="EMBL" id="CP003410">
    <property type="protein sequence ID" value="AGM06959.1"/>
    <property type="molecule type" value="Genomic_DNA"/>
</dbReference>
<dbReference type="InterPro" id="IPR043426">
    <property type="entry name" value="MltB-like"/>
</dbReference>
<dbReference type="Proteomes" id="UP000013968">
    <property type="component" value="Chromosome"/>
</dbReference>
<dbReference type="KEGG" id="aoi:AORI_4374"/>
<feature type="chain" id="PRO_5004370518" description="Transglycosylase SLT domain-containing protein" evidence="2">
    <location>
        <begin position="38"/>
        <end position="401"/>
    </location>
</feature>
<dbReference type="Gene3D" id="1.10.530.10">
    <property type="match status" value="1"/>
</dbReference>
<feature type="signal peptide" evidence="2">
    <location>
        <begin position="1"/>
        <end position="37"/>
    </location>
</feature>
<accession>R4SUC7</accession>
<feature type="compositionally biased region" description="Pro residues" evidence="1">
    <location>
        <begin position="301"/>
        <end position="319"/>
    </location>
</feature>
<organism evidence="4 5">
    <name type="scientific">Amycolatopsis keratiniphila</name>
    <dbReference type="NCBI Taxonomy" id="129921"/>
    <lineage>
        <taxon>Bacteria</taxon>
        <taxon>Bacillati</taxon>
        <taxon>Actinomycetota</taxon>
        <taxon>Actinomycetes</taxon>
        <taxon>Pseudonocardiales</taxon>
        <taxon>Pseudonocardiaceae</taxon>
        <taxon>Amycolatopsis</taxon>
        <taxon>Amycolatopsis japonica group</taxon>
    </lineage>
</organism>
<dbReference type="PRINTS" id="PR01217">
    <property type="entry name" value="PRICHEXTENSN"/>
</dbReference>
<proteinExistence type="predicted"/>
<feature type="compositionally biased region" description="Low complexity" evidence="1">
    <location>
        <begin position="37"/>
        <end position="57"/>
    </location>
</feature>
<dbReference type="AlphaFoldDB" id="R4SUC7"/>
<reference evidence="4 5" key="1">
    <citation type="journal article" date="2013" name="BMC Genomics">
        <title>ContigScape: a Cytoscape plugin facilitating microbial genome gap closing.</title>
        <authorList>
            <person name="Tang B."/>
            <person name="Wang Q."/>
            <person name="Yang M."/>
            <person name="Xie F."/>
            <person name="Zhu Y."/>
            <person name="Zhuo Y."/>
            <person name="Wang S."/>
            <person name="Gao H."/>
            <person name="Ding X."/>
            <person name="Zhang L."/>
            <person name="Zhao G."/>
            <person name="Zheng H."/>
        </authorList>
    </citation>
    <scope>NUCLEOTIDE SEQUENCE [LARGE SCALE GENOMIC DNA]</scope>
    <source>
        <strain evidence="4 5">HCCB10007</strain>
    </source>
</reference>
<feature type="compositionally biased region" description="Low complexity" evidence="1">
    <location>
        <begin position="391"/>
        <end position="401"/>
    </location>
</feature>
<protein>
    <recommendedName>
        <fullName evidence="3">Transglycosylase SLT domain-containing protein</fullName>
    </recommendedName>
</protein>
<dbReference type="PANTHER" id="PTHR30163:SF8">
    <property type="entry name" value="LYTIC MUREIN TRANSGLYCOSYLASE"/>
    <property type="match status" value="1"/>
</dbReference>
<dbReference type="PANTHER" id="PTHR30163">
    <property type="entry name" value="MEMBRANE-BOUND LYTIC MUREIN TRANSGLYCOSYLASE B"/>
    <property type="match status" value="1"/>
</dbReference>
<dbReference type="CDD" id="cd13399">
    <property type="entry name" value="Slt35-like"/>
    <property type="match status" value="1"/>
</dbReference>
<sequence>MPKHRPRQTDKLSARHRTAFALAGGALAVLPAVTASAGPDAPIAAPKPAAPQNQASAWQPPAGTVPEIAVDGSLPEPPTPDPLTVPGHSGNVGGSFAPSGALGIPASMMKAYKNAADILAKELPGCHIDWALIASIGRIESNHARGGYVDAKGNTLEPILGPQLNGAGPFAAIPDTDGGKFDGDTVWDRAVGPTQFIPSTWKGYASDGNGDGESNPNNIYDATLGSGRYLCSGGVDLTSEQTQRVAVYRYNHSLSYVDTVIRWAVAYRGGVATMPDSQVPVGAPDSQDVAAGTPDGQVPVPTLPGTPPPGTTTPGPNPLPGTSFPPSSSTPPSSSSPSKPTSTPPSSTPPSSTPPSSTPPSSTPPSSTTPPPSSTSSAAPSSTPAGNTGETSPTSSTSPTP</sequence>
<feature type="region of interest" description="Disordered" evidence="1">
    <location>
        <begin position="278"/>
        <end position="401"/>
    </location>
</feature>
<gene>
    <name evidence="4" type="ORF">AORI_4374</name>
</gene>
<feature type="domain" description="Transglycosylase SLT" evidence="3">
    <location>
        <begin position="187"/>
        <end position="234"/>
    </location>
</feature>
<dbReference type="Pfam" id="PF13406">
    <property type="entry name" value="SLT_2"/>
    <property type="match status" value="1"/>
</dbReference>
<feature type="compositionally biased region" description="Pro residues" evidence="1">
    <location>
        <begin position="342"/>
        <end position="373"/>
    </location>
</feature>
<evidence type="ECO:0000256" key="2">
    <source>
        <dbReference type="SAM" id="SignalP"/>
    </source>
</evidence>
<dbReference type="HOGENOM" id="CLU_034941_2_2_11"/>